<keyword evidence="3" id="KW-1185">Reference proteome</keyword>
<dbReference type="AlphaFoldDB" id="A0AA38VPR9"/>
<dbReference type="Proteomes" id="UP001174691">
    <property type="component" value="Unassembled WGS sequence"/>
</dbReference>
<accession>A0AA38VPR9</accession>
<name>A0AA38VPR9_9PEZI</name>
<feature type="region of interest" description="Disordered" evidence="1">
    <location>
        <begin position="1"/>
        <end position="33"/>
    </location>
</feature>
<dbReference type="EMBL" id="JANBVN010000006">
    <property type="protein sequence ID" value="KAJ9165111.1"/>
    <property type="molecule type" value="Genomic_DNA"/>
</dbReference>
<feature type="compositionally biased region" description="Basic and acidic residues" evidence="1">
    <location>
        <begin position="18"/>
        <end position="32"/>
    </location>
</feature>
<feature type="compositionally biased region" description="Polar residues" evidence="1">
    <location>
        <begin position="374"/>
        <end position="384"/>
    </location>
</feature>
<feature type="compositionally biased region" description="Low complexity" evidence="1">
    <location>
        <begin position="189"/>
        <end position="208"/>
    </location>
</feature>
<reference evidence="2" key="1">
    <citation type="submission" date="2022-07" db="EMBL/GenBank/DDBJ databases">
        <title>Fungi with potential for degradation of polypropylene.</title>
        <authorList>
            <person name="Gostincar C."/>
        </authorList>
    </citation>
    <scope>NUCLEOTIDE SEQUENCE</scope>
    <source>
        <strain evidence="2">EXF-13287</strain>
    </source>
</reference>
<sequence>MPKRPLDVSGPVSGSSERAMKKTERSHEENQERAYIAASRRADRSIEARVQSARMASEIHKKRTGKGFKISEEIVMKEEMYEEEDDDLPRHYRALAAHLQTSSPDMNSRLSAYLTGQVAMASMARQKEVDKLFAESFPNAARMGQQMQQSAYFQGIQTSSAQQSSGFHAPAQSPAASTFSDRSHAVHRPSPLSATHSHSSSASYVHSPRCQKRPSIDSPPLLSPESGHTDTSSSSSSTPHFTPAGPVHHFHTHVAPHSLSGGGMDQQPPFQSSFTSELPNDAKLLANIDINDPLAGAFYGMPDISGSDNFEYAQFNPMMPDDSSISKQLSAYGQPPTDYFHALPQSKFLDIPGQGSRIGTPGGGEGDSWDNWIDENQWSGLEQR</sequence>
<evidence type="ECO:0000313" key="3">
    <source>
        <dbReference type="Proteomes" id="UP001174691"/>
    </source>
</evidence>
<gene>
    <name evidence="2" type="ORF">NKR19_g727</name>
</gene>
<evidence type="ECO:0000256" key="1">
    <source>
        <dbReference type="SAM" id="MobiDB-lite"/>
    </source>
</evidence>
<proteinExistence type="predicted"/>
<feature type="region of interest" description="Disordered" evidence="1">
    <location>
        <begin position="351"/>
        <end position="384"/>
    </location>
</feature>
<evidence type="ECO:0000313" key="2">
    <source>
        <dbReference type="EMBL" id="KAJ9165111.1"/>
    </source>
</evidence>
<protein>
    <submittedName>
        <fullName evidence="2">Uncharacterized protein</fullName>
    </submittedName>
</protein>
<organism evidence="2 3">
    <name type="scientific">Coniochaeta hoffmannii</name>
    <dbReference type="NCBI Taxonomy" id="91930"/>
    <lineage>
        <taxon>Eukaryota</taxon>
        <taxon>Fungi</taxon>
        <taxon>Dikarya</taxon>
        <taxon>Ascomycota</taxon>
        <taxon>Pezizomycotina</taxon>
        <taxon>Sordariomycetes</taxon>
        <taxon>Sordariomycetidae</taxon>
        <taxon>Coniochaetales</taxon>
        <taxon>Coniochaetaceae</taxon>
        <taxon>Coniochaeta</taxon>
    </lineage>
</organism>
<feature type="region of interest" description="Disordered" evidence="1">
    <location>
        <begin position="163"/>
        <end position="276"/>
    </location>
</feature>
<comment type="caution">
    <text evidence="2">The sequence shown here is derived from an EMBL/GenBank/DDBJ whole genome shotgun (WGS) entry which is preliminary data.</text>
</comment>